<dbReference type="FunFam" id="3.40.50.1110:FF:000001">
    <property type="entry name" value="Multifunctional acyl-CoA thioesterase I"/>
    <property type="match status" value="1"/>
</dbReference>
<dbReference type="eggNOG" id="COG2755">
    <property type="taxonomic scope" value="Bacteria"/>
</dbReference>
<accession>Q6LND8</accession>
<keyword evidence="4" id="KW-0812">Transmembrane</keyword>
<dbReference type="Proteomes" id="UP000000593">
    <property type="component" value="Chromosome 1"/>
</dbReference>
<dbReference type="CDD" id="cd01822">
    <property type="entry name" value="Lysophospholipase_L1_like"/>
    <property type="match status" value="1"/>
</dbReference>
<comment type="similarity">
    <text evidence="1">Belongs to the 'GDSL' lipolytic enzyme family.</text>
</comment>
<keyword evidence="2" id="KW-0732">Signal</keyword>
<feature type="transmembrane region" description="Helical" evidence="4">
    <location>
        <begin position="51"/>
        <end position="73"/>
    </location>
</feature>
<organism evidence="6 7">
    <name type="scientific">Photobacterium profundum (strain SS9)</name>
    <dbReference type="NCBI Taxonomy" id="298386"/>
    <lineage>
        <taxon>Bacteria</taxon>
        <taxon>Pseudomonadati</taxon>
        <taxon>Pseudomonadota</taxon>
        <taxon>Gammaproteobacteria</taxon>
        <taxon>Vibrionales</taxon>
        <taxon>Vibrionaceae</taxon>
        <taxon>Photobacterium</taxon>
    </lineage>
</organism>
<evidence type="ECO:0000256" key="3">
    <source>
        <dbReference type="ARBA" id="ARBA00022801"/>
    </source>
</evidence>
<feature type="domain" description="SGNH hydrolase-type esterase" evidence="5">
    <location>
        <begin position="71"/>
        <end position="228"/>
    </location>
</feature>
<protein>
    <submittedName>
        <fullName evidence="6">Arylesterase</fullName>
    </submittedName>
</protein>
<evidence type="ECO:0000256" key="1">
    <source>
        <dbReference type="ARBA" id="ARBA00008668"/>
    </source>
</evidence>
<evidence type="ECO:0000256" key="2">
    <source>
        <dbReference type="ARBA" id="ARBA00022729"/>
    </source>
</evidence>
<dbReference type="PROSITE" id="PS01098">
    <property type="entry name" value="LIPASE_GDSL_SER"/>
    <property type="match status" value="1"/>
</dbReference>
<dbReference type="NCBIfam" id="NF007819">
    <property type="entry name" value="PRK10528.1"/>
    <property type="match status" value="1"/>
</dbReference>
<reference evidence="7" key="1">
    <citation type="journal article" date="2005" name="Science">
        <title>Life at depth: Photobacterium profundum genome sequence and expression analysis.</title>
        <authorList>
            <person name="Vezzi A."/>
            <person name="Campanaro S."/>
            <person name="D'Angelo M."/>
            <person name="Simonato F."/>
            <person name="Vitulo N."/>
            <person name="Lauro F.M."/>
            <person name="Cestaro A."/>
            <person name="Malacrida G."/>
            <person name="Simionati B."/>
            <person name="Cannata N."/>
            <person name="Romualdi C."/>
            <person name="Bartlett D.H."/>
            <person name="Valle G."/>
        </authorList>
    </citation>
    <scope>NUCLEOTIDE SEQUENCE [LARGE SCALE GENOMIC DNA]</scope>
    <source>
        <strain evidence="7">ATCC BAA-1253 / SS9</strain>
    </source>
</reference>
<keyword evidence="4" id="KW-0472">Membrane</keyword>
<dbReference type="InterPro" id="IPR036514">
    <property type="entry name" value="SGNH_hydro_sf"/>
</dbReference>
<dbReference type="STRING" id="298386.PBPRA2816"/>
<keyword evidence="3" id="KW-0378">Hydrolase</keyword>
<dbReference type="KEGG" id="ppr:PBPRA2816"/>
<dbReference type="GO" id="GO:0004622">
    <property type="term" value="F:phosphatidylcholine lysophospholipase activity"/>
    <property type="evidence" value="ECO:0007669"/>
    <property type="project" value="TreeGrafter"/>
</dbReference>
<proteinExistence type="inferred from homology"/>
<dbReference type="Gene3D" id="3.40.50.1110">
    <property type="entry name" value="SGNH hydrolase"/>
    <property type="match status" value="1"/>
</dbReference>
<dbReference type="InterPro" id="IPR051532">
    <property type="entry name" value="Ester_Hydrolysis_Enzymes"/>
</dbReference>
<name>Q6LND8_PHOPR</name>
<dbReference type="HOGENOM" id="CLU_051180_3_0_6"/>
<dbReference type="InterPro" id="IPR008265">
    <property type="entry name" value="Lipase_GDSL_AS"/>
</dbReference>
<dbReference type="GO" id="GO:0006629">
    <property type="term" value="P:lipid metabolic process"/>
    <property type="evidence" value="ECO:0007669"/>
    <property type="project" value="InterPro"/>
</dbReference>
<dbReference type="SUPFAM" id="SSF52266">
    <property type="entry name" value="SGNH hydrolase"/>
    <property type="match status" value="1"/>
</dbReference>
<dbReference type="InterPro" id="IPR013830">
    <property type="entry name" value="SGNH_hydro"/>
</dbReference>
<sequence length="246" mass="27143">MPAPETPTSAIVSPCSTSRETSCKMVSEDDAVVTFLDTDTALITDVDMMRILSVLLIYLCSLNAWGNTLLVVGDSLSAGYQMRAEQSWPVLLQPALKQQGHEITVVNASISGDTTGNGLARLPTLLQQHKPAYVIIELGANDGLRGFPQGTIRNNLSQMITEIQNADAKPMLVQIKVPPNYGKRYSDMFSSIYPQLSKELATPLLPFFLEQIILKQEWMMNDGLHPKSDAQPWIAEYMAENIAPYL</sequence>
<evidence type="ECO:0000313" key="7">
    <source>
        <dbReference type="Proteomes" id="UP000000593"/>
    </source>
</evidence>
<dbReference type="PANTHER" id="PTHR30383">
    <property type="entry name" value="THIOESTERASE 1/PROTEASE 1/LYSOPHOSPHOLIPASE L1"/>
    <property type="match status" value="1"/>
</dbReference>
<dbReference type="EMBL" id="CR378672">
    <property type="protein sequence ID" value="CAG21188.1"/>
    <property type="molecule type" value="Genomic_DNA"/>
</dbReference>
<dbReference type="PANTHER" id="PTHR30383:SF24">
    <property type="entry name" value="THIOESTERASE 1_PROTEASE 1_LYSOPHOSPHOLIPASE L1"/>
    <property type="match status" value="1"/>
</dbReference>
<keyword evidence="4" id="KW-1133">Transmembrane helix</keyword>
<evidence type="ECO:0000259" key="5">
    <source>
        <dbReference type="Pfam" id="PF13472"/>
    </source>
</evidence>
<gene>
    <name evidence="6" type="primary">TESA</name>
    <name evidence="6" type="ordered locus">PBPRA2816</name>
</gene>
<evidence type="ECO:0000313" key="6">
    <source>
        <dbReference type="EMBL" id="CAG21188.1"/>
    </source>
</evidence>
<keyword evidence="7" id="KW-1185">Reference proteome</keyword>
<dbReference type="AlphaFoldDB" id="Q6LND8"/>
<dbReference type="Pfam" id="PF13472">
    <property type="entry name" value="Lipase_GDSL_2"/>
    <property type="match status" value="1"/>
</dbReference>
<evidence type="ECO:0000256" key="4">
    <source>
        <dbReference type="SAM" id="Phobius"/>
    </source>
</evidence>